<feature type="chain" id="PRO_5007841976" evidence="2">
    <location>
        <begin position="19"/>
        <end position="1207"/>
    </location>
</feature>
<dbReference type="EMBL" id="JYNV01000231">
    <property type="protein sequence ID" value="KZM21910.1"/>
    <property type="molecule type" value="Genomic_DNA"/>
</dbReference>
<accession>A0A163BQ78</accession>
<feature type="compositionally biased region" description="Low complexity" evidence="1">
    <location>
        <begin position="1153"/>
        <end position="1172"/>
    </location>
</feature>
<dbReference type="STRING" id="5454.A0A163BQ78"/>
<evidence type="ECO:0000259" key="3">
    <source>
        <dbReference type="Pfam" id="PF22974"/>
    </source>
</evidence>
<organism evidence="5 6">
    <name type="scientific">Didymella rabiei</name>
    <name type="common">Chickpea ascochyta blight fungus</name>
    <name type="synonym">Mycosphaerella rabiei</name>
    <dbReference type="NCBI Taxonomy" id="5454"/>
    <lineage>
        <taxon>Eukaryota</taxon>
        <taxon>Fungi</taxon>
        <taxon>Dikarya</taxon>
        <taxon>Ascomycota</taxon>
        <taxon>Pezizomycotina</taxon>
        <taxon>Dothideomycetes</taxon>
        <taxon>Pleosporomycetidae</taxon>
        <taxon>Pleosporales</taxon>
        <taxon>Pleosporineae</taxon>
        <taxon>Didymellaceae</taxon>
        <taxon>Ascochyta</taxon>
    </lineage>
</organism>
<dbReference type="Pfam" id="PF06824">
    <property type="entry name" value="Glyco_hydro_125"/>
    <property type="match status" value="1"/>
</dbReference>
<dbReference type="GO" id="GO:0003824">
    <property type="term" value="F:catalytic activity"/>
    <property type="evidence" value="ECO:0007669"/>
    <property type="project" value="UniProtKB-ARBA"/>
</dbReference>
<feature type="domain" description="DUF7029" evidence="3">
    <location>
        <begin position="486"/>
        <end position="585"/>
    </location>
</feature>
<dbReference type="GO" id="GO:0005975">
    <property type="term" value="P:carbohydrate metabolic process"/>
    <property type="evidence" value="ECO:0007669"/>
    <property type="project" value="InterPro"/>
</dbReference>
<evidence type="ECO:0000256" key="1">
    <source>
        <dbReference type="SAM" id="MobiDB-lite"/>
    </source>
</evidence>
<dbReference type="InterPro" id="IPR008928">
    <property type="entry name" value="6-hairpin_glycosidase_sf"/>
</dbReference>
<keyword evidence="2" id="KW-0732">Signal</keyword>
<dbReference type="Pfam" id="PF22974">
    <property type="entry name" value="DUF7029"/>
    <property type="match status" value="1"/>
</dbReference>
<dbReference type="InterPro" id="IPR054293">
    <property type="entry name" value="DUF7029"/>
</dbReference>
<feature type="signal peptide" evidence="2">
    <location>
        <begin position="1"/>
        <end position="18"/>
    </location>
</feature>
<evidence type="ECO:0000313" key="6">
    <source>
        <dbReference type="Proteomes" id="UP000076837"/>
    </source>
</evidence>
<feature type="region of interest" description="Disordered" evidence="1">
    <location>
        <begin position="1098"/>
        <end position="1180"/>
    </location>
</feature>
<gene>
    <name evidence="5" type="ORF">ST47_g6921</name>
</gene>
<dbReference type="AlphaFoldDB" id="A0A163BQ78"/>
<keyword evidence="6" id="KW-1185">Reference proteome</keyword>
<evidence type="ECO:0000313" key="5">
    <source>
        <dbReference type="EMBL" id="KZM21910.1"/>
    </source>
</evidence>
<feature type="region of interest" description="Disordered" evidence="1">
    <location>
        <begin position="1040"/>
        <end position="1063"/>
    </location>
</feature>
<dbReference type="InterPro" id="IPR055647">
    <property type="entry name" value="DUF7223"/>
</dbReference>
<evidence type="ECO:0000259" key="4">
    <source>
        <dbReference type="Pfam" id="PF23865"/>
    </source>
</evidence>
<protein>
    <submittedName>
        <fullName evidence="5">Catalytic</fullName>
    </submittedName>
</protein>
<proteinExistence type="predicted"/>
<dbReference type="Gene3D" id="1.50.10.10">
    <property type="match status" value="1"/>
</dbReference>
<dbReference type="Pfam" id="PF23865">
    <property type="entry name" value="DUF7223"/>
    <property type="match status" value="1"/>
</dbReference>
<name>A0A163BQ78_DIDRA</name>
<sequence>MRFQLSFTLLALLGLSGAQCPLYQQYSSQVHEPFSTGTHNLSYARPIPSCRTFISQEVEDEIKRMKTVIADPDLFRLFENTWPSTLDTTIAWRGWSNTTVEETELGTSEEAPQELTFVITGDIYAMWLRDSANQLQAYVSLLKPDSGFNSLASLFRGAINLQARYILESPFCNAFQTPDESGVVRLSSMNSDRITPPFDYFKVFSCQWELDSVASFLQLSVDYATATKDYDFFKKGNWSRAVETILHTAESMTMDSYDELGNWQRTPYTYCAPYGGTPINECAGSPHKGHIGLIRSYHRPSDDACTYQYLIPSNMMFSAALNASSLIMQQVTPPASTSNLTTWMQQMSTGIRNGIEQHAIVNDPKFGKIYAYEIDGYGSANIMDDPNVPSLLSAPFLSYLSSTDPIYLNTRRKILSKSNPYYAWGPVLTGVGSPHTLPGKPWPMANVMVILTSEDDEEIKSNLRMLVQNENGWSGRETFASSVKIGSKKPILNLEEIEHHLQDVQCGDQRMRLHFVDASSARDARAACHGGHGGLGGLIITSHEGCNKDGERAVYRVDDISYAEEGVALDLAVTEALWQDAFDNIDINFGHSQYDHIYRRHSDFSRARRKRQDNLTVEIPTDTPDDVTDVTFDLSSELLDTTFSATDFLTGIDSLVPVSGVAVPDPPIEIGCKNCSTRGQIILTQGAININTKQIDLVPDIFEGGDDGKEINSIITGGYMDLAVTGVGARLEMFAHPVSSGSYEIALFPLPILGFVIPGIGQAGASFEPKISVDFEIDGELAVNYGFDVAIPDGAGIKVELGDLTNTTITGIKGTTLNALPFTSSATDVDLSLSLAFAPTIPIGFDFSDKLSALVTVSMNLPRLDARLTTNAKDRCSLFDKGNKTKTDTKAKPKGADLSSLVLVEANVSVAIDVSADLTLPLLPAPFDSAGTSAQVFSTKMPLMTSCVTPVKGKLKITEMPPVATIAADKAEVKADKPCTCATATTTVYAAPPTGAPPPLEMTPYYPKAPPVETPSTEGEQPPASTALEMTPYYPVDTPTGGYGYGPSGQQPSPSPSCPSTQTVRITISTPPASTTEPPAPPPILIIPASKPCNSTTPATTILPPHSTTTPTSLPSSSSQITSTCTCTSKSPSASTTTTAPPKIEESKGFMAPPGSATDTDTGTGSATPTSTRAPDFTGAADRGAGVPALRWTGIVGLGLGVGVLMA</sequence>
<dbReference type="PANTHER" id="PTHR31047:SF1">
    <property type="entry name" value="DUF1237 DOMAIN-CONTAINING PROTEIN"/>
    <property type="match status" value="1"/>
</dbReference>
<feature type="compositionally biased region" description="Low complexity" evidence="1">
    <location>
        <begin position="1048"/>
        <end position="1063"/>
    </location>
</feature>
<reference evidence="5 6" key="1">
    <citation type="journal article" date="2016" name="Sci. Rep.">
        <title>Draft genome sequencing and secretome analysis of fungal phytopathogen Ascochyta rabiei provides insight into the necrotrophic effector repertoire.</title>
        <authorList>
            <person name="Verma S."/>
            <person name="Gazara R.K."/>
            <person name="Nizam S."/>
            <person name="Parween S."/>
            <person name="Chattopadhyay D."/>
            <person name="Verma P.K."/>
        </authorList>
    </citation>
    <scope>NUCLEOTIDE SEQUENCE [LARGE SCALE GENOMIC DNA]</scope>
    <source>
        <strain evidence="5 6">ArDII</strain>
    </source>
</reference>
<dbReference type="InterPro" id="IPR012341">
    <property type="entry name" value="6hp_glycosidase-like_sf"/>
</dbReference>
<dbReference type="InterPro" id="IPR008313">
    <property type="entry name" value="GH125"/>
</dbReference>
<dbReference type="SUPFAM" id="SSF48208">
    <property type="entry name" value="Six-hairpin glycosidases"/>
    <property type="match status" value="1"/>
</dbReference>
<evidence type="ECO:0000256" key="2">
    <source>
        <dbReference type="SAM" id="SignalP"/>
    </source>
</evidence>
<feature type="domain" description="DUF7223" evidence="4">
    <location>
        <begin position="667"/>
        <end position="877"/>
    </location>
</feature>
<dbReference type="SMART" id="SM01149">
    <property type="entry name" value="DUF1237"/>
    <property type="match status" value="1"/>
</dbReference>
<dbReference type="Proteomes" id="UP000076837">
    <property type="component" value="Unassembled WGS sequence"/>
</dbReference>
<dbReference type="PANTHER" id="PTHR31047">
    <property type="entry name" value="MEIOTICALLY UP-REGULATED GENE 157 PROTEIN"/>
    <property type="match status" value="1"/>
</dbReference>
<feature type="compositionally biased region" description="Low complexity" evidence="1">
    <location>
        <begin position="1100"/>
        <end position="1142"/>
    </location>
</feature>
<comment type="caution">
    <text evidence="5">The sequence shown here is derived from an EMBL/GenBank/DDBJ whole genome shotgun (WGS) entry which is preliminary data.</text>
</comment>